<dbReference type="InterPro" id="IPR011010">
    <property type="entry name" value="DNA_brk_join_enz"/>
</dbReference>
<organism evidence="4 5">
    <name type="scientific">Nocardioides aurantiacus</name>
    <dbReference type="NCBI Taxonomy" id="86796"/>
    <lineage>
        <taxon>Bacteria</taxon>
        <taxon>Bacillati</taxon>
        <taxon>Actinomycetota</taxon>
        <taxon>Actinomycetes</taxon>
        <taxon>Propionibacteriales</taxon>
        <taxon>Nocardioidaceae</taxon>
        <taxon>Nocardioides</taxon>
    </lineage>
</organism>
<feature type="compositionally biased region" description="Polar residues" evidence="3">
    <location>
        <begin position="1"/>
        <end position="12"/>
    </location>
</feature>
<sequence>MPTSNPQQYVRRSSNRRRVGLPGPYDAFTLAPGLTAPGDVPLAEALTLVMTAWVKESVPVGFTAPTLRRYEHNLTRFVAYTTAMGYQTLGDIDPTICADWVHARPSGKMWPSNTTGLPAYGTQANRRTSLINFFATCHHLGLWDENPGEKVTTHGRSVNRVRPLSPAEAQRVMDRAAYRARESKLPAVVALAMAGATVTEIPQVEVNDVHLTEGVVWLPGLGRRNLPRWVALDAWQTDALTARITYLTRSHGSDLSGLSLARRDRVADQDPTKVAMATNGMLWRALNKAGLTPDDGVRPTSIHEYVANRVYIETGSVEAVAVTCGLRSLDAAARLLTTNWRTNHEVTAPVAATRTDRYNIVSTAPDGVL</sequence>
<dbReference type="OrthoDB" id="5193650at2"/>
<dbReference type="Gene3D" id="1.10.150.130">
    <property type="match status" value="1"/>
</dbReference>
<evidence type="ECO:0000313" key="4">
    <source>
        <dbReference type="EMBL" id="ROR89990.1"/>
    </source>
</evidence>
<feature type="region of interest" description="Disordered" evidence="3">
    <location>
        <begin position="1"/>
        <end position="20"/>
    </location>
</feature>
<keyword evidence="5" id="KW-1185">Reference proteome</keyword>
<accession>A0A3N2CR33</accession>
<dbReference type="GO" id="GO:0003677">
    <property type="term" value="F:DNA binding"/>
    <property type="evidence" value="ECO:0007669"/>
    <property type="project" value="UniProtKB-KW"/>
</dbReference>
<evidence type="ECO:0000256" key="2">
    <source>
        <dbReference type="ARBA" id="ARBA00023172"/>
    </source>
</evidence>
<name>A0A3N2CR33_9ACTN</name>
<dbReference type="Proteomes" id="UP000281738">
    <property type="component" value="Unassembled WGS sequence"/>
</dbReference>
<dbReference type="InterPro" id="IPR013762">
    <property type="entry name" value="Integrase-like_cat_sf"/>
</dbReference>
<dbReference type="EMBL" id="RKHO01000001">
    <property type="protein sequence ID" value="ROR89990.1"/>
    <property type="molecule type" value="Genomic_DNA"/>
</dbReference>
<dbReference type="GO" id="GO:0006310">
    <property type="term" value="P:DNA recombination"/>
    <property type="evidence" value="ECO:0007669"/>
    <property type="project" value="UniProtKB-KW"/>
</dbReference>
<protein>
    <submittedName>
        <fullName evidence="4">Uncharacterized protein</fullName>
    </submittedName>
</protein>
<dbReference type="Gene3D" id="1.10.443.10">
    <property type="entry name" value="Intergrase catalytic core"/>
    <property type="match status" value="1"/>
</dbReference>
<reference evidence="4 5" key="1">
    <citation type="submission" date="2018-11" db="EMBL/GenBank/DDBJ databases">
        <title>Sequencing the genomes of 1000 actinobacteria strains.</title>
        <authorList>
            <person name="Klenk H.-P."/>
        </authorList>
    </citation>
    <scope>NUCLEOTIDE SEQUENCE [LARGE SCALE GENOMIC DNA]</scope>
    <source>
        <strain evidence="4 5">DSM 12652</strain>
    </source>
</reference>
<dbReference type="SUPFAM" id="SSF56349">
    <property type="entry name" value="DNA breaking-rejoining enzymes"/>
    <property type="match status" value="1"/>
</dbReference>
<dbReference type="GO" id="GO:0015074">
    <property type="term" value="P:DNA integration"/>
    <property type="evidence" value="ECO:0007669"/>
    <property type="project" value="InterPro"/>
</dbReference>
<dbReference type="InterPro" id="IPR010998">
    <property type="entry name" value="Integrase_recombinase_N"/>
</dbReference>
<proteinExistence type="predicted"/>
<comment type="caution">
    <text evidence="4">The sequence shown here is derived from an EMBL/GenBank/DDBJ whole genome shotgun (WGS) entry which is preliminary data.</text>
</comment>
<evidence type="ECO:0000313" key="5">
    <source>
        <dbReference type="Proteomes" id="UP000281738"/>
    </source>
</evidence>
<keyword evidence="1" id="KW-0238">DNA-binding</keyword>
<dbReference type="AlphaFoldDB" id="A0A3N2CR33"/>
<evidence type="ECO:0000256" key="3">
    <source>
        <dbReference type="SAM" id="MobiDB-lite"/>
    </source>
</evidence>
<gene>
    <name evidence="4" type="ORF">EDD33_0822</name>
</gene>
<keyword evidence="2" id="KW-0233">DNA recombination</keyword>
<dbReference type="RefSeq" id="WP_123389219.1">
    <property type="nucleotide sequence ID" value="NZ_RKHO01000001.1"/>
</dbReference>
<evidence type="ECO:0000256" key="1">
    <source>
        <dbReference type="ARBA" id="ARBA00023125"/>
    </source>
</evidence>